<evidence type="ECO:0000256" key="5">
    <source>
        <dbReference type="ARBA" id="ARBA00023242"/>
    </source>
</evidence>
<dbReference type="SMART" id="SM00355">
    <property type="entry name" value="ZnF_C2H2"/>
    <property type="match status" value="2"/>
</dbReference>
<evidence type="ECO:0000259" key="7">
    <source>
        <dbReference type="PROSITE" id="PS50157"/>
    </source>
</evidence>
<dbReference type="Pfam" id="PF00096">
    <property type="entry name" value="zf-C2H2"/>
    <property type="match status" value="1"/>
</dbReference>
<keyword evidence="3" id="KW-0805">Transcription regulation</keyword>
<feature type="domain" description="C2H2-type" evidence="7">
    <location>
        <begin position="10"/>
        <end position="37"/>
    </location>
</feature>
<dbReference type="PANTHER" id="PTHR47660">
    <property type="entry name" value="TRANSCRIPTION FACTOR WITH C2H2 AND ZN(2)-CYS(6) DNA BINDING DOMAIN (EUROFUNG)-RELATED-RELATED"/>
    <property type="match status" value="1"/>
</dbReference>
<feature type="non-terminal residue" evidence="8">
    <location>
        <position position="62"/>
    </location>
</feature>
<evidence type="ECO:0000256" key="1">
    <source>
        <dbReference type="ARBA" id="ARBA00022723"/>
    </source>
</evidence>
<protein>
    <recommendedName>
        <fullName evidence="7">C2H2-type domain-containing protein</fullName>
    </recommendedName>
</protein>
<evidence type="ECO:0000256" key="4">
    <source>
        <dbReference type="ARBA" id="ARBA00023163"/>
    </source>
</evidence>
<evidence type="ECO:0000313" key="8">
    <source>
        <dbReference type="EMBL" id="ODV90512.1"/>
    </source>
</evidence>
<dbReference type="Gene3D" id="3.30.160.60">
    <property type="entry name" value="Classic Zinc Finger"/>
    <property type="match status" value="1"/>
</dbReference>
<dbReference type="SUPFAM" id="SSF57667">
    <property type="entry name" value="beta-beta-alpha zinc fingers"/>
    <property type="match status" value="1"/>
</dbReference>
<evidence type="ECO:0000256" key="3">
    <source>
        <dbReference type="ARBA" id="ARBA00023015"/>
    </source>
</evidence>
<dbReference type="InterPro" id="IPR036236">
    <property type="entry name" value="Znf_C2H2_sf"/>
</dbReference>
<organism evidence="8 9">
    <name type="scientific">Tortispora caseinolytica NRRL Y-17796</name>
    <dbReference type="NCBI Taxonomy" id="767744"/>
    <lineage>
        <taxon>Eukaryota</taxon>
        <taxon>Fungi</taxon>
        <taxon>Dikarya</taxon>
        <taxon>Ascomycota</taxon>
        <taxon>Saccharomycotina</taxon>
        <taxon>Trigonopsidomycetes</taxon>
        <taxon>Trigonopsidales</taxon>
        <taxon>Trigonopsidaceae</taxon>
        <taxon>Tortispora</taxon>
    </lineage>
</organism>
<keyword evidence="9" id="KW-1185">Reference proteome</keyword>
<sequence length="62" mass="7282">MTTRAKPKDIFCDVCDVSFTRPYDLHRHLASHANQPQFTCYVCLRGFARKDSMNRHIRAMHS</sequence>
<gene>
    <name evidence="8" type="ORF">CANCADRAFT_26290</name>
</gene>
<proteinExistence type="predicted"/>
<keyword evidence="2" id="KW-0862">Zinc</keyword>
<dbReference type="GO" id="GO:0008270">
    <property type="term" value="F:zinc ion binding"/>
    <property type="evidence" value="ECO:0007669"/>
    <property type="project" value="UniProtKB-KW"/>
</dbReference>
<dbReference type="InterPro" id="IPR013087">
    <property type="entry name" value="Znf_C2H2_type"/>
</dbReference>
<dbReference type="AlphaFoldDB" id="A0A1E4TFF8"/>
<feature type="domain" description="C2H2-type" evidence="7">
    <location>
        <begin position="38"/>
        <end position="62"/>
    </location>
</feature>
<accession>A0A1E4TFF8</accession>
<dbReference type="PROSITE" id="PS50157">
    <property type="entry name" value="ZINC_FINGER_C2H2_2"/>
    <property type="match status" value="2"/>
</dbReference>
<keyword evidence="6" id="KW-0863">Zinc-finger</keyword>
<dbReference type="OrthoDB" id="8117402at2759"/>
<dbReference type="PROSITE" id="PS00028">
    <property type="entry name" value="ZINC_FINGER_C2H2_1"/>
    <property type="match status" value="2"/>
</dbReference>
<keyword evidence="4" id="KW-0804">Transcription</keyword>
<evidence type="ECO:0000256" key="6">
    <source>
        <dbReference type="PROSITE-ProRule" id="PRU00042"/>
    </source>
</evidence>
<name>A0A1E4TFF8_9ASCO</name>
<dbReference type="EMBL" id="KV453842">
    <property type="protein sequence ID" value="ODV90512.1"/>
    <property type="molecule type" value="Genomic_DNA"/>
</dbReference>
<reference evidence="9" key="1">
    <citation type="submission" date="2016-02" db="EMBL/GenBank/DDBJ databases">
        <title>Comparative genomics of biotechnologically important yeasts.</title>
        <authorList>
            <consortium name="DOE Joint Genome Institute"/>
            <person name="Riley R."/>
            <person name="Haridas S."/>
            <person name="Wolfe K.H."/>
            <person name="Lopes M.R."/>
            <person name="Hittinger C.T."/>
            <person name="Goker M."/>
            <person name="Salamov A."/>
            <person name="Wisecaver J."/>
            <person name="Long T.M."/>
            <person name="Aerts A.L."/>
            <person name="Barry K."/>
            <person name="Choi C."/>
            <person name="Clum A."/>
            <person name="Coughlan A.Y."/>
            <person name="Deshpande S."/>
            <person name="Douglass A.P."/>
            <person name="Hanson S.J."/>
            <person name="Klenk H.-P."/>
            <person name="Labutti K."/>
            <person name="Lapidus A."/>
            <person name="Lindquist E."/>
            <person name="Lipzen A."/>
            <person name="Meier-Kolthoff J.P."/>
            <person name="Ohm R.A."/>
            <person name="Otillar R.P."/>
            <person name="Pangilinan J."/>
            <person name="Peng Y."/>
            <person name="Rokas A."/>
            <person name="Rosa C.A."/>
            <person name="Scheuner C."/>
            <person name="Sibirny A.A."/>
            <person name="Slot J.C."/>
            <person name="Stielow J.B."/>
            <person name="Sun H."/>
            <person name="Kurtzman C.P."/>
            <person name="Blackwell M."/>
            <person name="Jeffries T.W."/>
            <person name="Grigoriev I.V."/>
        </authorList>
    </citation>
    <scope>NUCLEOTIDE SEQUENCE [LARGE SCALE GENOMIC DNA]</scope>
    <source>
        <strain evidence="9">NRRL Y-17796</strain>
    </source>
</reference>
<evidence type="ECO:0000313" key="9">
    <source>
        <dbReference type="Proteomes" id="UP000095023"/>
    </source>
</evidence>
<evidence type="ECO:0000256" key="2">
    <source>
        <dbReference type="ARBA" id="ARBA00022833"/>
    </source>
</evidence>
<keyword evidence="1" id="KW-0479">Metal-binding</keyword>
<dbReference type="Proteomes" id="UP000095023">
    <property type="component" value="Unassembled WGS sequence"/>
</dbReference>
<keyword evidence="5" id="KW-0539">Nucleus</keyword>
<dbReference type="Pfam" id="PF13894">
    <property type="entry name" value="zf-C2H2_4"/>
    <property type="match status" value="1"/>
</dbReference>